<dbReference type="InterPro" id="IPR027417">
    <property type="entry name" value="P-loop_NTPase"/>
</dbReference>
<dbReference type="GO" id="GO:0016887">
    <property type="term" value="F:ATP hydrolysis activity"/>
    <property type="evidence" value="ECO:0007669"/>
    <property type="project" value="InterPro"/>
</dbReference>
<evidence type="ECO:0000256" key="2">
    <source>
        <dbReference type="ARBA" id="ARBA00022475"/>
    </source>
</evidence>
<evidence type="ECO:0000256" key="3">
    <source>
        <dbReference type="ARBA" id="ARBA00022741"/>
    </source>
</evidence>
<keyword evidence="1" id="KW-0813">Transport</keyword>
<dbReference type="PANTHER" id="PTHR42794">
    <property type="entry name" value="HEMIN IMPORT ATP-BINDING PROTEIN HMUV"/>
    <property type="match status" value="1"/>
</dbReference>
<dbReference type="SMART" id="SM00382">
    <property type="entry name" value="AAA"/>
    <property type="match status" value="1"/>
</dbReference>
<evidence type="ECO:0000256" key="7">
    <source>
        <dbReference type="SAM" id="MobiDB-lite"/>
    </source>
</evidence>
<dbReference type="Pfam" id="PF00005">
    <property type="entry name" value="ABC_tran"/>
    <property type="match status" value="1"/>
</dbReference>
<dbReference type="AlphaFoldDB" id="A0A4R5W080"/>
<dbReference type="InterPro" id="IPR003593">
    <property type="entry name" value="AAA+_ATPase"/>
</dbReference>
<dbReference type="PROSITE" id="PS50893">
    <property type="entry name" value="ABC_TRANSPORTER_2"/>
    <property type="match status" value="1"/>
</dbReference>
<dbReference type="RefSeq" id="WP_133329179.1">
    <property type="nucleotide sequence ID" value="NZ_SMYL01000006.1"/>
</dbReference>
<protein>
    <submittedName>
        <fullName evidence="9">ATP-binding cassette domain-containing protein</fullName>
    </submittedName>
</protein>
<feature type="region of interest" description="Disordered" evidence="7">
    <location>
        <begin position="252"/>
        <end position="272"/>
    </location>
</feature>
<keyword evidence="10" id="KW-1185">Reference proteome</keyword>
<dbReference type="CDD" id="cd03214">
    <property type="entry name" value="ABC_Iron-Siderophores_B12_Hemin"/>
    <property type="match status" value="1"/>
</dbReference>
<comment type="function">
    <text evidence="6">Part of the ABC transporter complex HmuTUV involved in hemin import. Responsible for energy coupling to the transport system.</text>
</comment>
<proteinExistence type="predicted"/>
<accession>A0A4R5W080</accession>
<dbReference type="OrthoDB" id="5296765at2"/>
<keyword evidence="2" id="KW-0472">Membrane</keyword>
<keyword evidence="4 9" id="KW-0067">ATP-binding</keyword>
<name>A0A4R5W080_9BURK</name>
<dbReference type="EMBL" id="SMYL01000006">
    <property type="protein sequence ID" value="TDK65326.1"/>
    <property type="molecule type" value="Genomic_DNA"/>
</dbReference>
<keyword evidence="3" id="KW-0547">Nucleotide-binding</keyword>
<evidence type="ECO:0000259" key="8">
    <source>
        <dbReference type="PROSITE" id="PS50893"/>
    </source>
</evidence>
<evidence type="ECO:0000313" key="10">
    <source>
        <dbReference type="Proteomes" id="UP000294829"/>
    </source>
</evidence>
<keyword evidence="5" id="KW-1278">Translocase</keyword>
<feature type="domain" description="ABC transporter" evidence="8">
    <location>
        <begin position="1"/>
        <end position="236"/>
    </location>
</feature>
<dbReference type="PROSITE" id="PS00211">
    <property type="entry name" value="ABC_TRANSPORTER_1"/>
    <property type="match status" value="1"/>
</dbReference>
<evidence type="ECO:0000256" key="5">
    <source>
        <dbReference type="ARBA" id="ARBA00022967"/>
    </source>
</evidence>
<evidence type="ECO:0000256" key="1">
    <source>
        <dbReference type="ARBA" id="ARBA00022448"/>
    </source>
</evidence>
<dbReference type="InterPro" id="IPR017871">
    <property type="entry name" value="ABC_transporter-like_CS"/>
</dbReference>
<evidence type="ECO:0000256" key="4">
    <source>
        <dbReference type="ARBA" id="ARBA00022840"/>
    </source>
</evidence>
<dbReference type="SUPFAM" id="SSF52540">
    <property type="entry name" value="P-loop containing nucleoside triphosphate hydrolases"/>
    <property type="match status" value="1"/>
</dbReference>
<organism evidence="9 10">
    <name type="scientific">Sapientia aquatica</name>
    <dbReference type="NCBI Taxonomy" id="1549640"/>
    <lineage>
        <taxon>Bacteria</taxon>
        <taxon>Pseudomonadati</taxon>
        <taxon>Pseudomonadota</taxon>
        <taxon>Betaproteobacteria</taxon>
        <taxon>Burkholderiales</taxon>
        <taxon>Oxalobacteraceae</taxon>
        <taxon>Sapientia</taxon>
    </lineage>
</organism>
<dbReference type="Gene3D" id="3.40.50.300">
    <property type="entry name" value="P-loop containing nucleotide triphosphate hydrolases"/>
    <property type="match status" value="1"/>
</dbReference>
<sequence length="272" mass="30368">MLTLSKVTLRFGQQVFGPFNLRIEHGERIAVLGPSGAGKSTLLKLLSGELRASSGHIQFMDRPYQAWSFAQLSEHRAVLPQSSGLAFNLDTQLVIGLGRVAVQEDRKLSDIITQAANLACAQHLLHRRFDTLSGGEQARVQLARIFAQLWDRQHGLILVDEPLAALDPGLQLELLENLDHFATERGHSVVSILHDINHAMTNADRLLMLKNGTLINDVWCSEDVVPALENLYNIRLSRAVDLHGQTFIAPRQRKPIHTNQAQQGRWHEPITT</sequence>
<reference evidence="9 10" key="1">
    <citation type="submission" date="2019-03" db="EMBL/GenBank/DDBJ databases">
        <title>Sapientia aquatica gen. nov., sp. nov., isolated from a crater lake.</title>
        <authorList>
            <person name="Felfoldi T."/>
            <person name="Szabo A."/>
            <person name="Toth E."/>
            <person name="Schumann P."/>
            <person name="Keki Z."/>
            <person name="Marialigeti K."/>
            <person name="Mathe I."/>
        </authorList>
    </citation>
    <scope>NUCLEOTIDE SEQUENCE [LARGE SCALE GENOMIC DNA]</scope>
    <source>
        <strain evidence="9 10">SA-152</strain>
    </source>
</reference>
<gene>
    <name evidence="9" type="ORF">E2I14_12965</name>
</gene>
<evidence type="ECO:0000256" key="6">
    <source>
        <dbReference type="ARBA" id="ARBA00037066"/>
    </source>
</evidence>
<keyword evidence="2" id="KW-1003">Cell membrane</keyword>
<dbReference type="PANTHER" id="PTHR42794:SF1">
    <property type="entry name" value="HEMIN IMPORT ATP-BINDING PROTEIN HMUV"/>
    <property type="match status" value="1"/>
</dbReference>
<dbReference type="Proteomes" id="UP000294829">
    <property type="component" value="Unassembled WGS sequence"/>
</dbReference>
<dbReference type="InterPro" id="IPR003439">
    <property type="entry name" value="ABC_transporter-like_ATP-bd"/>
</dbReference>
<evidence type="ECO:0000313" key="9">
    <source>
        <dbReference type="EMBL" id="TDK65326.1"/>
    </source>
</evidence>
<dbReference type="GO" id="GO:0005524">
    <property type="term" value="F:ATP binding"/>
    <property type="evidence" value="ECO:0007669"/>
    <property type="project" value="UniProtKB-KW"/>
</dbReference>
<comment type="caution">
    <text evidence="9">The sequence shown here is derived from an EMBL/GenBank/DDBJ whole genome shotgun (WGS) entry which is preliminary data.</text>
</comment>